<keyword evidence="6 7" id="KW-0408">Iron</keyword>
<comment type="pathway">
    <text evidence="2">Secondary metabolite biosynthesis.</text>
</comment>
<proteinExistence type="inferred from homology"/>
<name>A0A8H5FPW2_9AGAR</name>
<dbReference type="Gene3D" id="1.10.630.10">
    <property type="entry name" value="Cytochrome P450"/>
    <property type="match status" value="1"/>
</dbReference>
<evidence type="ECO:0000313" key="10">
    <source>
        <dbReference type="Proteomes" id="UP000518752"/>
    </source>
</evidence>
<dbReference type="InterPro" id="IPR017972">
    <property type="entry name" value="Cyt_P450_CS"/>
</dbReference>
<keyword evidence="5 8" id="KW-0560">Oxidoreductase</keyword>
<accession>A0A8H5FPW2</accession>
<dbReference type="GO" id="GO:0005506">
    <property type="term" value="F:iron ion binding"/>
    <property type="evidence" value="ECO:0007669"/>
    <property type="project" value="InterPro"/>
</dbReference>
<evidence type="ECO:0000256" key="2">
    <source>
        <dbReference type="ARBA" id="ARBA00005179"/>
    </source>
</evidence>
<evidence type="ECO:0000256" key="3">
    <source>
        <dbReference type="ARBA" id="ARBA00010617"/>
    </source>
</evidence>
<keyword evidence="8" id="KW-0503">Monooxygenase</keyword>
<sequence length="550" mass="62660">MLYEHPFEPGCFFLDANTKPPERLDRSCGLFSLNDQNFMRAIEWAPPIINGEVKNLCNSPTFRRIPEWSFKVFLHPLRKYPGPILAALTEGYEAYYNVVKEGGLVAEIERLHDAYGPVVRVGPNTLHFKDEKAFHDIYTYGRTLIKEPQFYHGLMAHCEESSIGFTDPEEAAKRRNLLGPLFSRRAVVALEYTIQAKIDKLLTLLKENYSLPDLSLDISSAYLSLTLDIITSYCFGECTDALDSPGFSHPFIRGMEAAKTRLWLIRHFPFFLSFTLRMPRKFVLWISPTFKGYLDLVGGLERQVDSLLKNPESAYNVEHETIYHHLLASVASQDRPSRKSLLDEAFMLVGAGTGTSSNACTVGTFYFLKNRVIRQNILLELDEAWPDKDRPVNFVVLEKLPYLTAFIRETLRIAPGVIHPLPRMTSRKMATVIGDWEVPPGTIVEMSVLSMHLDSDIFPDPHTFKPERWLTVADEDINKMLENLSPFSKGPRICLGLNLAWCELYLIFANIFRKLDLTLLVTEDTIEDYSMDYVTPSWLVGGKDIGSLLI</sequence>
<dbReference type="PRINTS" id="PR00385">
    <property type="entry name" value="P450"/>
</dbReference>
<keyword evidence="10" id="KW-1185">Reference proteome</keyword>
<evidence type="ECO:0000256" key="4">
    <source>
        <dbReference type="ARBA" id="ARBA00022723"/>
    </source>
</evidence>
<dbReference type="OrthoDB" id="1470350at2759"/>
<dbReference type="GO" id="GO:0020037">
    <property type="term" value="F:heme binding"/>
    <property type="evidence" value="ECO:0007669"/>
    <property type="project" value="InterPro"/>
</dbReference>
<dbReference type="InterPro" id="IPR001128">
    <property type="entry name" value="Cyt_P450"/>
</dbReference>
<dbReference type="InterPro" id="IPR036396">
    <property type="entry name" value="Cyt_P450_sf"/>
</dbReference>
<dbReference type="GO" id="GO:0004497">
    <property type="term" value="F:monooxygenase activity"/>
    <property type="evidence" value="ECO:0007669"/>
    <property type="project" value="UniProtKB-KW"/>
</dbReference>
<evidence type="ECO:0000256" key="7">
    <source>
        <dbReference type="PIRSR" id="PIRSR602401-1"/>
    </source>
</evidence>
<dbReference type="Proteomes" id="UP000518752">
    <property type="component" value="Unassembled WGS sequence"/>
</dbReference>
<evidence type="ECO:0000256" key="6">
    <source>
        <dbReference type="ARBA" id="ARBA00023004"/>
    </source>
</evidence>
<comment type="cofactor">
    <cofactor evidence="1 7">
        <name>heme</name>
        <dbReference type="ChEBI" id="CHEBI:30413"/>
    </cofactor>
</comment>
<gene>
    <name evidence="9" type="ORF">D9757_015094</name>
</gene>
<evidence type="ECO:0000256" key="1">
    <source>
        <dbReference type="ARBA" id="ARBA00001971"/>
    </source>
</evidence>
<reference evidence="9 10" key="1">
    <citation type="journal article" date="2020" name="ISME J.">
        <title>Uncovering the hidden diversity of litter-decomposition mechanisms in mushroom-forming fungi.</title>
        <authorList>
            <person name="Floudas D."/>
            <person name="Bentzer J."/>
            <person name="Ahren D."/>
            <person name="Johansson T."/>
            <person name="Persson P."/>
            <person name="Tunlid A."/>
        </authorList>
    </citation>
    <scope>NUCLEOTIDE SEQUENCE [LARGE SCALE GENOMIC DNA]</scope>
    <source>
        <strain evidence="9 10">CBS 406.79</strain>
    </source>
</reference>
<organism evidence="9 10">
    <name type="scientific">Collybiopsis confluens</name>
    <dbReference type="NCBI Taxonomy" id="2823264"/>
    <lineage>
        <taxon>Eukaryota</taxon>
        <taxon>Fungi</taxon>
        <taxon>Dikarya</taxon>
        <taxon>Basidiomycota</taxon>
        <taxon>Agaricomycotina</taxon>
        <taxon>Agaricomycetes</taxon>
        <taxon>Agaricomycetidae</taxon>
        <taxon>Agaricales</taxon>
        <taxon>Marasmiineae</taxon>
        <taxon>Omphalotaceae</taxon>
        <taxon>Collybiopsis</taxon>
    </lineage>
</organism>
<dbReference type="AlphaFoldDB" id="A0A8H5FPW2"/>
<comment type="caution">
    <text evidence="9">The sequence shown here is derived from an EMBL/GenBank/DDBJ whole genome shotgun (WGS) entry which is preliminary data.</text>
</comment>
<dbReference type="SUPFAM" id="SSF48264">
    <property type="entry name" value="Cytochrome P450"/>
    <property type="match status" value="1"/>
</dbReference>
<protein>
    <recommendedName>
        <fullName evidence="11">Cytochrome P450</fullName>
    </recommendedName>
</protein>
<keyword evidence="4 7" id="KW-0479">Metal-binding</keyword>
<keyword evidence="7 8" id="KW-0349">Heme</keyword>
<dbReference type="PANTHER" id="PTHR24305:SF157">
    <property type="entry name" value="N-ACETYLTRYPTOPHAN 6-HYDROXYLASE IVOC-RELATED"/>
    <property type="match status" value="1"/>
</dbReference>
<evidence type="ECO:0000256" key="5">
    <source>
        <dbReference type="ARBA" id="ARBA00023002"/>
    </source>
</evidence>
<feature type="non-terminal residue" evidence="9">
    <location>
        <position position="1"/>
    </location>
</feature>
<comment type="similarity">
    <text evidence="3 8">Belongs to the cytochrome P450 family.</text>
</comment>
<dbReference type="PRINTS" id="PR00463">
    <property type="entry name" value="EP450I"/>
</dbReference>
<dbReference type="Pfam" id="PF00067">
    <property type="entry name" value="p450"/>
    <property type="match status" value="1"/>
</dbReference>
<dbReference type="InterPro" id="IPR050121">
    <property type="entry name" value="Cytochrome_P450_monoxygenase"/>
</dbReference>
<evidence type="ECO:0000256" key="8">
    <source>
        <dbReference type="RuleBase" id="RU000461"/>
    </source>
</evidence>
<evidence type="ECO:0008006" key="11">
    <source>
        <dbReference type="Google" id="ProtNLM"/>
    </source>
</evidence>
<evidence type="ECO:0000313" key="9">
    <source>
        <dbReference type="EMBL" id="KAF5345235.1"/>
    </source>
</evidence>
<dbReference type="EMBL" id="JAACJN010000382">
    <property type="protein sequence ID" value="KAF5345235.1"/>
    <property type="molecule type" value="Genomic_DNA"/>
</dbReference>
<feature type="binding site" description="axial binding residue" evidence="7">
    <location>
        <position position="494"/>
    </location>
    <ligand>
        <name>heme</name>
        <dbReference type="ChEBI" id="CHEBI:30413"/>
    </ligand>
    <ligandPart>
        <name>Fe</name>
        <dbReference type="ChEBI" id="CHEBI:18248"/>
    </ligandPart>
</feature>
<dbReference type="InterPro" id="IPR002401">
    <property type="entry name" value="Cyt_P450_E_grp-I"/>
</dbReference>
<dbReference type="GO" id="GO:0016705">
    <property type="term" value="F:oxidoreductase activity, acting on paired donors, with incorporation or reduction of molecular oxygen"/>
    <property type="evidence" value="ECO:0007669"/>
    <property type="project" value="InterPro"/>
</dbReference>
<dbReference type="PANTHER" id="PTHR24305">
    <property type="entry name" value="CYTOCHROME P450"/>
    <property type="match status" value="1"/>
</dbReference>
<dbReference type="PROSITE" id="PS00086">
    <property type="entry name" value="CYTOCHROME_P450"/>
    <property type="match status" value="1"/>
</dbReference>
<dbReference type="CDD" id="cd11062">
    <property type="entry name" value="CYP58-like"/>
    <property type="match status" value="1"/>
</dbReference>